<feature type="transmembrane region" description="Helical" evidence="1">
    <location>
        <begin position="72"/>
        <end position="92"/>
    </location>
</feature>
<evidence type="ECO:0000256" key="1">
    <source>
        <dbReference type="SAM" id="Phobius"/>
    </source>
</evidence>
<dbReference type="AlphaFoldDB" id="A0A2T3KM90"/>
<name>A0A2T3KM90_9GAMM</name>
<feature type="transmembrane region" description="Helical" evidence="1">
    <location>
        <begin position="192"/>
        <end position="217"/>
    </location>
</feature>
<feature type="transmembrane region" description="Helical" evidence="1">
    <location>
        <begin position="32"/>
        <end position="52"/>
    </location>
</feature>
<organism evidence="2 3">
    <name type="scientific">Photobacterium kishitanii</name>
    <dbReference type="NCBI Taxonomy" id="318456"/>
    <lineage>
        <taxon>Bacteria</taxon>
        <taxon>Pseudomonadati</taxon>
        <taxon>Pseudomonadota</taxon>
        <taxon>Gammaproteobacteria</taxon>
        <taxon>Vibrionales</taxon>
        <taxon>Vibrionaceae</taxon>
        <taxon>Photobacterium</taxon>
    </lineage>
</organism>
<gene>
    <name evidence="2" type="ORF">C9J27_02230</name>
</gene>
<reference evidence="2 3" key="1">
    <citation type="submission" date="2018-01" db="EMBL/GenBank/DDBJ databases">
        <title>Whole genome sequencing of Histamine producing bacteria.</title>
        <authorList>
            <person name="Butler K."/>
        </authorList>
    </citation>
    <scope>NUCLEOTIDE SEQUENCE [LARGE SCALE GENOMIC DNA]</scope>
    <source>
        <strain evidence="2 3">FS-7.2</strain>
    </source>
</reference>
<protein>
    <submittedName>
        <fullName evidence="2">Uncharacterized protein</fullName>
    </submittedName>
</protein>
<feature type="transmembrane region" description="Helical" evidence="1">
    <location>
        <begin position="113"/>
        <end position="142"/>
    </location>
</feature>
<keyword evidence="1" id="KW-0812">Transmembrane</keyword>
<sequence>MNFFKGVLFPARFFNWIASLDDSEINKKHKRISILVAVFSIFISGIIFITPTQLTGVSSICSFLSTNITNVILIWGIPLAILIATKIINSALEKLKLGKRIAPVRESHNFKSLAIMNVNAAGFTVIDLFLLSFTVPVALNFISSQSSYFLLLISILLLISYCIILIIYPAVIIAKSFKVINEETGKEVKPSWYYFAAVLVLELFIILITLAVSSWIFSFLA</sequence>
<dbReference type="EMBL" id="PYNF01000002">
    <property type="protein sequence ID" value="PSV00865.1"/>
    <property type="molecule type" value="Genomic_DNA"/>
</dbReference>
<proteinExistence type="predicted"/>
<evidence type="ECO:0000313" key="3">
    <source>
        <dbReference type="Proteomes" id="UP000241426"/>
    </source>
</evidence>
<keyword evidence="1" id="KW-1133">Transmembrane helix</keyword>
<dbReference type="Proteomes" id="UP000241426">
    <property type="component" value="Unassembled WGS sequence"/>
</dbReference>
<evidence type="ECO:0000313" key="2">
    <source>
        <dbReference type="EMBL" id="PSV00865.1"/>
    </source>
</evidence>
<feature type="transmembrane region" description="Helical" evidence="1">
    <location>
        <begin position="148"/>
        <end position="171"/>
    </location>
</feature>
<dbReference type="RefSeq" id="WP_107288567.1">
    <property type="nucleotide sequence ID" value="NZ_PYNF01000002.1"/>
</dbReference>
<accession>A0A2T3KM90</accession>
<comment type="caution">
    <text evidence="2">The sequence shown here is derived from an EMBL/GenBank/DDBJ whole genome shotgun (WGS) entry which is preliminary data.</text>
</comment>
<keyword evidence="1" id="KW-0472">Membrane</keyword>